<evidence type="ECO:0000256" key="1">
    <source>
        <dbReference type="SAM" id="MobiDB-lite"/>
    </source>
</evidence>
<dbReference type="AlphaFoldDB" id="A0A1M7ZS59"/>
<accession>A0A1M7ZS59</accession>
<name>A0A1M7ZS59_9HYPH</name>
<evidence type="ECO:0000313" key="2">
    <source>
        <dbReference type="EMBL" id="SHO67715.1"/>
    </source>
</evidence>
<reference evidence="2 3" key="1">
    <citation type="submission" date="2016-12" db="EMBL/GenBank/DDBJ databases">
        <authorList>
            <person name="Song W.-J."/>
            <person name="Kurnit D.M."/>
        </authorList>
    </citation>
    <scope>NUCLEOTIDE SEQUENCE [LARGE SCALE GENOMIC DNA]</scope>
    <source>
        <strain evidence="2 3">DSM 19599</strain>
    </source>
</reference>
<sequence>MTNSPETKNAVTKNSETKSSETQTPSAAPEAAAPAGLPLFYRSPMLLRAHEHAGFGLRRAAGAGFAAGAVAIPLVAGEFAAAGRHYPIVFASGEAAMPLVVTGVAAGRNLFVDAAGHWRAGTYVPGYVRRYPFIGMADQEGGPLMLGIDSTSDRLSTNARRDGADPFFEADGQPAEAGRAAIAFCEAYAVEHERTRAFAAALEANGLLVEKSLRIEYANPVSGAVSGTDTAPAAAAATAEVNGFRLVDEKAFRALSGEALATFHANGWLDLIALHLASQLSWQALVDASNPAHRAAA</sequence>
<proteinExistence type="predicted"/>
<dbReference type="RefSeq" id="WP_244530994.1">
    <property type="nucleotide sequence ID" value="NZ_FRXO01000022.1"/>
</dbReference>
<dbReference type="STRING" id="1123029.SAMN02745172_04404"/>
<feature type="region of interest" description="Disordered" evidence="1">
    <location>
        <begin position="1"/>
        <end position="31"/>
    </location>
</feature>
<organism evidence="2 3">
    <name type="scientific">Pseudoxanthobacter soli DSM 19599</name>
    <dbReference type="NCBI Taxonomy" id="1123029"/>
    <lineage>
        <taxon>Bacteria</taxon>
        <taxon>Pseudomonadati</taxon>
        <taxon>Pseudomonadota</taxon>
        <taxon>Alphaproteobacteria</taxon>
        <taxon>Hyphomicrobiales</taxon>
        <taxon>Segnochrobactraceae</taxon>
        <taxon>Pseudoxanthobacter</taxon>
    </lineage>
</organism>
<protein>
    <submittedName>
        <fullName evidence="2">SapC protein</fullName>
    </submittedName>
</protein>
<keyword evidence="3" id="KW-1185">Reference proteome</keyword>
<dbReference type="Proteomes" id="UP000186406">
    <property type="component" value="Unassembled WGS sequence"/>
</dbReference>
<feature type="compositionally biased region" description="Polar residues" evidence="1">
    <location>
        <begin position="1"/>
        <end position="14"/>
    </location>
</feature>
<evidence type="ECO:0000313" key="3">
    <source>
        <dbReference type="Proteomes" id="UP000186406"/>
    </source>
</evidence>
<dbReference type="InterPro" id="IPR010836">
    <property type="entry name" value="SapC"/>
</dbReference>
<dbReference type="EMBL" id="FRXO01000022">
    <property type="protein sequence ID" value="SHO67715.1"/>
    <property type="molecule type" value="Genomic_DNA"/>
</dbReference>
<gene>
    <name evidence="2" type="ORF">SAMN02745172_04404</name>
</gene>
<dbReference type="Pfam" id="PF07277">
    <property type="entry name" value="SapC"/>
    <property type="match status" value="1"/>
</dbReference>